<reference evidence="2 3" key="1">
    <citation type="submission" date="2024-08" db="EMBL/GenBank/DDBJ databases">
        <title>Insights into the chromosomal genome structure of Flemingia macrophylla.</title>
        <authorList>
            <person name="Ding Y."/>
            <person name="Zhao Y."/>
            <person name="Bi W."/>
            <person name="Wu M."/>
            <person name="Zhao G."/>
            <person name="Gong Y."/>
            <person name="Li W."/>
            <person name="Zhang P."/>
        </authorList>
    </citation>
    <scope>NUCLEOTIDE SEQUENCE [LARGE SCALE GENOMIC DNA]</scope>
    <source>
        <strain evidence="2">DYQJB</strain>
        <tissue evidence="2">Leaf</tissue>
    </source>
</reference>
<dbReference type="Proteomes" id="UP001603857">
    <property type="component" value="Unassembled WGS sequence"/>
</dbReference>
<keyword evidence="1" id="KW-0175">Coiled coil</keyword>
<comment type="caution">
    <text evidence="2">The sequence shown here is derived from an EMBL/GenBank/DDBJ whole genome shotgun (WGS) entry which is preliminary data.</text>
</comment>
<feature type="coiled-coil region" evidence="1">
    <location>
        <begin position="155"/>
        <end position="192"/>
    </location>
</feature>
<accession>A0ABD1L2D4</accession>
<dbReference type="PANTHER" id="PTHR33735">
    <property type="entry name" value="EXPRESSED PROTEIN"/>
    <property type="match status" value="1"/>
</dbReference>
<evidence type="ECO:0000256" key="1">
    <source>
        <dbReference type="SAM" id="Coils"/>
    </source>
</evidence>
<protein>
    <submittedName>
        <fullName evidence="2">Uncharacterized protein</fullName>
    </submittedName>
</protein>
<name>A0ABD1L2D4_9FABA</name>
<organism evidence="2 3">
    <name type="scientific">Flemingia macrophylla</name>
    <dbReference type="NCBI Taxonomy" id="520843"/>
    <lineage>
        <taxon>Eukaryota</taxon>
        <taxon>Viridiplantae</taxon>
        <taxon>Streptophyta</taxon>
        <taxon>Embryophyta</taxon>
        <taxon>Tracheophyta</taxon>
        <taxon>Spermatophyta</taxon>
        <taxon>Magnoliopsida</taxon>
        <taxon>eudicotyledons</taxon>
        <taxon>Gunneridae</taxon>
        <taxon>Pentapetalae</taxon>
        <taxon>rosids</taxon>
        <taxon>fabids</taxon>
        <taxon>Fabales</taxon>
        <taxon>Fabaceae</taxon>
        <taxon>Papilionoideae</taxon>
        <taxon>50 kb inversion clade</taxon>
        <taxon>NPAAA clade</taxon>
        <taxon>indigoferoid/millettioid clade</taxon>
        <taxon>Phaseoleae</taxon>
        <taxon>Flemingia</taxon>
    </lineage>
</organism>
<gene>
    <name evidence="2" type="ORF">Fmac_031552</name>
</gene>
<proteinExistence type="predicted"/>
<dbReference type="AlphaFoldDB" id="A0ABD1L2D4"/>
<keyword evidence="3" id="KW-1185">Reference proteome</keyword>
<dbReference type="EMBL" id="JBGMDY010000011">
    <property type="protein sequence ID" value="KAL2317676.1"/>
    <property type="molecule type" value="Genomic_DNA"/>
</dbReference>
<evidence type="ECO:0000313" key="3">
    <source>
        <dbReference type="Proteomes" id="UP001603857"/>
    </source>
</evidence>
<dbReference type="PANTHER" id="PTHR33735:SF14">
    <property type="entry name" value="PHAGE CAPSID SCAFFOLDING PROTEIN (GPO) SERINE PEPTIDASE"/>
    <property type="match status" value="1"/>
</dbReference>
<evidence type="ECO:0000313" key="2">
    <source>
        <dbReference type="EMBL" id="KAL2317676.1"/>
    </source>
</evidence>
<sequence length="210" mass="23470">MANTIFTQLITSLAVGTFGRYPASNVDHLIHHLRSNSRVKHNRLSVAEKSLSLRFQHSATRKMNMAVYAGITPGGPTDPIPGHWKTWILGTIFTILLSFTRGKWGPLLQLKEKVETTIDEAERVVDIIEDVAEKVDKVAEEAVKHLPEGKLREVAEFVEKVAEDVDKHAEQAEEALEKVENVEKDLDAFIKSTTHLDNAVAKTANPEEQQ</sequence>